<dbReference type="VEuPathDB" id="VectorBase:ACUA005092"/>
<dbReference type="EMBL" id="AXCM01008410">
    <property type="status" value="NOT_ANNOTATED_CDS"/>
    <property type="molecule type" value="Genomic_DNA"/>
</dbReference>
<feature type="compositionally biased region" description="Polar residues" evidence="1">
    <location>
        <begin position="40"/>
        <end position="49"/>
    </location>
</feature>
<feature type="region of interest" description="Disordered" evidence="1">
    <location>
        <begin position="1"/>
        <end position="92"/>
    </location>
</feature>
<dbReference type="EnsemblMetazoa" id="ACUA005092-RA">
    <property type="protein sequence ID" value="ACUA005092-PA"/>
    <property type="gene ID" value="ACUA005092"/>
</dbReference>
<name>A0A182LYL3_9DIPT</name>
<reference evidence="3" key="1">
    <citation type="submission" date="2013-09" db="EMBL/GenBank/DDBJ databases">
        <title>The Genome Sequence of Anopheles culicifacies species A.</title>
        <authorList>
            <consortium name="The Broad Institute Genomics Platform"/>
            <person name="Neafsey D.E."/>
            <person name="Besansky N."/>
            <person name="Howell P."/>
            <person name="Walton C."/>
            <person name="Young S.K."/>
            <person name="Zeng Q."/>
            <person name="Gargeya S."/>
            <person name="Fitzgerald M."/>
            <person name="Haas B."/>
            <person name="Abouelleil A."/>
            <person name="Allen A.W."/>
            <person name="Alvarado L."/>
            <person name="Arachchi H.M."/>
            <person name="Berlin A.M."/>
            <person name="Chapman S.B."/>
            <person name="Gainer-Dewar J."/>
            <person name="Goldberg J."/>
            <person name="Griggs A."/>
            <person name="Gujja S."/>
            <person name="Hansen M."/>
            <person name="Howarth C."/>
            <person name="Imamovic A."/>
            <person name="Ireland A."/>
            <person name="Larimer J."/>
            <person name="McCowan C."/>
            <person name="Murphy C."/>
            <person name="Pearson M."/>
            <person name="Poon T.W."/>
            <person name="Priest M."/>
            <person name="Roberts A."/>
            <person name="Saif S."/>
            <person name="Shea T."/>
            <person name="Sisk P."/>
            <person name="Sykes S."/>
            <person name="Wortman J."/>
            <person name="Nusbaum C."/>
            <person name="Birren B."/>
        </authorList>
    </citation>
    <scope>NUCLEOTIDE SEQUENCE [LARGE SCALE GENOMIC DNA]</scope>
    <source>
        <strain evidence="3">A-37</strain>
    </source>
</reference>
<feature type="compositionally biased region" description="Low complexity" evidence="1">
    <location>
        <begin position="26"/>
        <end position="39"/>
    </location>
</feature>
<protein>
    <submittedName>
        <fullName evidence="2">Uncharacterized protein</fullName>
    </submittedName>
</protein>
<organism evidence="2 3">
    <name type="scientific">Anopheles culicifacies</name>
    <dbReference type="NCBI Taxonomy" id="139723"/>
    <lineage>
        <taxon>Eukaryota</taxon>
        <taxon>Metazoa</taxon>
        <taxon>Ecdysozoa</taxon>
        <taxon>Arthropoda</taxon>
        <taxon>Hexapoda</taxon>
        <taxon>Insecta</taxon>
        <taxon>Pterygota</taxon>
        <taxon>Neoptera</taxon>
        <taxon>Endopterygota</taxon>
        <taxon>Diptera</taxon>
        <taxon>Nematocera</taxon>
        <taxon>Culicoidea</taxon>
        <taxon>Culicidae</taxon>
        <taxon>Anophelinae</taxon>
        <taxon>Anopheles</taxon>
        <taxon>culicifacies species complex</taxon>
    </lineage>
</organism>
<evidence type="ECO:0000313" key="2">
    <source>
        <dbReference type="EnsemblMetazoa" id="ACUA005092-PA"/>
    </source>
</evidence>
<keyword evidence="3" id="KW-1185">Reference proteome</keyword>
<evidence type="ECO:0000313" key="3">
    <source>
        <dbReference type="Proteomes" id="UP000075883"/>
    </source>
</evidence>
<dbReference type="STRING" id="139723.A0A182LYL3"/>
<sequence>MVGTIRAIQSRSKVATEKNEPVANATGGRSSRSPSSTRTVEPSAQSPPVRSSVNTVVNGAVGGPPASPSEPASSPSQTVLPDGPTVMAGPTATAPVLTWSPLLFPPWNTALLPAAFYPVAALRSLPGGRSCSPIGKRSNRSITLHGQDLVNLRGL</sequence>
<dbReference type="AlphaFoldDB" id="A0A182LYL3"/>
<reference evidence="2" key="2">
    <citation type="submission" date="2020-05" db="UniProtKB">
        <authorList>
            <consortium name="EnsemblMetazoa"/>
        </authorList>
    </citation>
    <scope>IDENTIFICATION</scope>
    <source>
        <strain evidence="2">A-37</strain>
    </source>
</reference>
<proteinExistence type="predicted"/>
<accession>A0A182LYL3</accession>
<evidence type="ECO:0000256" key="1">
    <source>
        <dbReference type="SAM" id="MobiDB-lite"/>
    </source>
</evidence>
<dbReference type="Proteomes" id="UP000075883">
    <property type="component" value="Unassembled WGS sequence"/>
</dbReference>